<dbReference type="Gene3D" id="1.10.1450.10">
    <property type="entry name" value="Tetraspanin"/>
    <property type="match status" value="1"/>
</dbReference>
<dbReference type="Proteomes" id="UP000582659">
    <property type="component" value="Unassembled WGS sequence"/>
</dbReference>
<name>A0A1I7SF78_BURXY</name>
<dbReference type="WBParaSite" id="BXY_1169000.1">
    <property type="protein sequence ID" value="BXY_1169000.1"/>
    <property type="gene ID" value="BXY_1169000"/>
</dbReference>
<organism evidence="9 11">
    <name type="scientific">Bursaphelenchus xylophilus</name>
    <name type="common">Pinewood nematode worm</name>
    <name type="synonym">Aphelenchoides xylophilus</name>
    <dbReference type="NCBI Taxonomy" id="6326"/>
    <lineage>
        <taxon>Eukaryota</taxon>
        <taxon>Metazoa</taxon>
        <taxon>Ecdysozoa</taxon>
        <taxon>Nematoda</taxon>
        <taxon>Chromadorea</taxon>
        <taxon>Rhabditida</taxon>
        <taxon>Tylenchina</taxon>
        <taxon>Tylenchomorpha</taxon>
        <taxon>Aphelenchoidea</taxon>
        <taxon>Aphelenchoididae</taxon>
        <taxon>Bursaphelenchus</taxon>
    </lineage>
</organism>
<dbReference type="EMBL" id="CAJFDI010000006">
    <property type="protein sequence ID" value="CAD5234600.1"/>
    <property type="molecule type" value="Genomic_DNA"/>
</dbReference>
<proteinExistence type="predicted"/>
<keyword evidence="2 6" id="KW-0812">Transmembrane</keyword>
<reference evidence="8" key="2">
    <citation type="submission" date="2020-08" db="EMBL/GenBank/DDBJ databases">
        <authorList>
            <person name="Kikuchi T."/>
        </authorList>
    </citation>
    <scope>NUCLEOTIDE SEQUENCE</scope>
    <source>
        <strain evidence="7">Ka4C1</strain>
    </source>
</reference>
<dbReference type="Proteomes" id="UP000659654">
    <property type="component" value="Unassembled WGS sequence"/>
</dbReference>
<protein>
    <submittedName>
        <fullName evidence="7">(pine wood nematode) hypothetical protein</fullName>
    </submittedName>
</protein>
<feature type="transmembrane region" description="Helical" evidence="6">
    <location>
        <begin position="295"/>
        <end position="320"/>
    </location>
</feature>
<sequence length="414" mass="46954">MIGENTQNQEITQLKSRLTDVEGRLACYILEALQKQARCDIKFMNRVADDQVPHSFYSLVSVAVFISSHGVAISFLLYQLLRLWYFYLVPISNVMNVLFKDNFVLEPFLIILLFNVLRIIMTVLTGFICIMYLIGFFVLWQGNARRYSIVFGISRILNSLFLMTLGSLVVLLQIKDGAARSLIGHIALHGIDDNRINSYDVIQYELGCCGFYTYNDWHYNRLFNWSDPMSGDRFEVINRHEYRIRCTQQNIDCSVPESCCLSYNPSTLSSSPLTCHHPNQKDLHKYGCVHVLDSALFNLWITSLFTLIYSLIVMMITAFLSSGIICETDGLGVVDPISELPVSKLKGVKLIAGLDSPASKHSIFSMKPIKNKNSQDEILQDALQGKRNHHLDPEDSTDSDPDVDKDASYMSLGL</sequence>
<gene>
    <name evidence="7" type="ORF">BXYJ_LOCUS14691</name>
</gene>
<keyword evidence="4 6" id="KW-0472">Membrane</keyword>
<evidence type="ECO:0000313" key="7">
    <source>
        <dbReference type="EMBL" id="CAD5234600.1"/>
    </source>
</evidence>
<evidence type="ECO:0000256" key="3">
    <source>
        <dbReference type="ARBA" id="ARBA00022989"/>
    </source>
</evidence>
<dbReference type="InterPro" id="IPR008952">
    <property type="entry name" value="Tetraspanin_EC2_sf"/>
</dbReference>
<evidence type="ECO:0000256" key="4">
    <source>
        <dbReference type="ARBA" id="ARBA00023136"/>
    </source>
</evidence>
<dbReference type="Pfam" id="PF00335">
    <property type="entry name" value="Tetraspanin"/>
    <property type="match status" value="1"/>
</dbReference>
<dbReference type="SUPFAM" id="SSF48652">
    <property type="entry name" value="Tetraspanin"/>
    <property type="match status" value="1"/>
</dbReference>
<evidence type="ECO:0000313" key="11">
    <source>
        <dbReference type="WBParaSite" id="BXY_1169000.1"/>
    </source>
</evidence>
<feature type="region of interest" description="Disordered" evidence="5">
    <location>
        <begin position="382"/>
        <end position="414"/>
    </location>
</feature>
<evidence type="ECO:0000256" key="6">
    <source>
        <dbReference type="SAM" id="Phobius"/>
    </source>
</evidence>
<evidence type="ECO:0000313" key="8">
    <source>
        <dbReference type="EMBL" id="CAG9130488.1"/>
    </source>
</evidence>
<dbReference type="AlphaFoldDB" id="A0A1I7SF78"/>
<evidence type="ECO:0000313" key="10">
    <source>
        <dbReference type="Proteomes" id="UP000659654"/>
    </source>
</evidence>
<dbReference type="OrthoDB" id="10033535at2759"/>
<feature type="transmembrane region" description="Helical" evidence="6">
    <location>
        <begin position="56"/>
        <end position="77"/>
    </location>
</feature>
<keyword evidence="3 6" id="KW-1133">Transmembrane helix</keyword>
<dbReference type="Proteomes" id="UP000095284">
    <property type="component" value="Unplaced"/>
</dbReference>
<evidence type="ECO:0000256" key="5">
    <source>
        <dbReference type="SAM" id="MobiDB-lite"/>
    </source>
</evidence>
<feature type="transmembrane region" description="Helical" evidence="6">
    <location>
        <begin position="111"/>
        <end position="140"/>
    </location>
</feature>
<feature type="transmembrane region" description="Helical" evidence="6">
    <location>
        <begin position="152"/>
        <end position="172"/>
    </location>
</feature>
<dbReference type="GO" id="GO:0016020">
    <property type="term" value="C:membrane"/>
    <property type="evidence" value="ECO:0007669"/>
    <property type="project" value="UniProtKB-SubCell"/>
</dbReference>
<accession>A0A1I7SF78</accession>
<evidence type="ECO:0000256" key="1">
    <source>
        <dbReference type="ARBA" id="ARBA00004141"/>
    </source>
</evidence>
<dbReference type="InterPro" id="IPR018499">
    <property type="entry name" value="Tetraspanin/Peripherin"/>
</dbReference>
<evidence type="ECO:0000313" key="9">
    <source>
        <dbReference type="Proteomes" id="UP000095284"/>
    </source>
</evidence>
<dbReference type="EMBL" id="CAJFCV020000006">
    <property type="protein sequence ID" value="CAG9130488.1"/>
    <property type="molecule type" value="Genomic_DNA"/>
</dbReference>
<evidence type="ECO:0000256" key="2">
    <source>
        <dbReference type="ARBA" id="ARBA00022692"/>
    </source>
</evidence>
<keyword evidence="10" id="KW-1185">Reference proteome</keyword>
<feature type="transmembrane region" description="Helical" evidence="6">
    <location>
        <begin position="83"/>
        <end position="99"/>
    </location>
</feature>
<comment type="subcellular location">
    <subcellularLocation>
        <location evidence="1">Membrane</location>
        <topology evidence="1">Multi-pass membrane protein</topology>
    </subcellularLocation>
</comment>
<reference evidence="11" key="1">
    <citation type="submission" date="2016-11" db="UniProtKB">
        <authorList>
            <consortium name="WormBaseParasite"/>
        </authorList>
    </citation>
    <scope>IDENTIFICATION</scope>
</reference>